<feature type="transmembrane region" description="Helical" evidence="8">
    <location>
        <begin position="263"/>
        <end position="285"/>
    </location>
</feature>
<evidence type="ECO:0000256" key="2">
    <source>
        <dbReference type="ARBA" id="ARBA00022692"/>
    </source>
</evidence>
<keyword evidence="6 8" id="KW-0472">Membrane</keyword>
<comment type="similarity">
    <text evidence="7">Belongs to the type 2 lipid phosphate phosphatase family.</text>
</comment>
<dbReference type="Gene3D" id="1.20.144.10">
    <property type="entry name" value="Phosphatidic acid phosphatase type 2/haloperoxidase"/>
    <property type="match status" value="1"/>
</dbReference>
<reference evidence="10 11" key="1">
    <citation type="journal article" date="2016" name="Sci. Rep.">
        <title>The Dendrobium catenatum Lindl. genome sequence provides insights into polysaccharide synthase, floral development and adaptive evolution.</title>
        <authorList>
            <person name="Zhang G.Q."/>
            <person name="Xu Q."/>
            <person name="Bian C."/>
            <person name="Tsai W.C."/>
            <person name="Yeh C.M."/>
            <person name="Liu K.W."/>
            <person name="Yoshida K."/>
            <person name="Zhang L.S."/>
            <person name="Chang S.B."/>
            <person name="Chen F."/>
            <person name="Shi Y."/>
            <person name="Su Y.Y."/>
            <person name="Zhang Y.Q."/>
            <person name="Chen L.J."/>
            <person name="Yin Y."/>
            <person name="Lin M."/>
            <person name="Huang H."/>
            <person name="Deng H."/>
            <person name="Wang Z.W."/>
            <person name="Zhu S.L."/>
            <person name="Zhao X."/>
            <person name="Deng C."/>
            <person name="Niu S.C."/>
            <person name="Huang J."/>
            <person name="Wang M."/>
            <person name="Liu G.H."/>
            <person name="Yang H.J."/>
            <person name="Xiao X.J."/>
            <person name="Hsiao Y.Y."/>
            <person name="Wu W.L."/>
            <person name="Chen Y.Y."/>
            <person name="Mitsuda N."/>
            <person name="Ohme-Takagi M."/>
            <person name="Luo Y.B."/>
            <person name="Van de Peer Y."/>
            <person name="Liu Z.J."/>
        </authorList>
    </citation>
    <scope>NUCLEOTIDE SEQUENCE [LARGE SCALE GENOMIC DNA]</scope>
    <source>
        <tissue evidence="10">The whole plant</tissue>
    </source>
</reference>
<feature type="transmembrane region" description="Helical" evidence="8">
    <location>
        <begin position="297"/>
        <end position="317"/>
    </location>
</feature>
<evidence type="ECO:0000256" key="3">
    <source>
        <dbReference type="ARBA" id="ARBA00022801"/>
    </source>
</evidence>
<feature type="transmembrane region" description="Helical" evidence="8">
    <location>
        <begin position="229"/>
        <end position="251"/>
    </location>
</feature>
<keyword evidence="2 8" id="KW-0812">Transmembrane</keyword>
<dbReference type="AlphaFoldDB" id="A0A2I0VM68"/>
<evidence type="ECO:0000256" key="4">
    <source>
        <dbReference type="ARBA" id="ARBA00022824"/>
    </source>
</evidence>
<evidence type="ECO:0000256" key="8">
    <source>
        <dbReference type="SAM" id="Phobius"/>
    </source>
</evidence>
<feature type="transmembrane region" description="Helical" evidence="8">
    <location>
        <begin position="202"/>
        <end position="222"/>
    </location>
</feature>
<dbReference type="GO" id="GO:0042392">
    <property type="term" value="F:sphingosine-1-phosphate phosphatase activity"/>
    <property type="evidence" value="ECO:0007669"/>
    <property type="project" value="TreeGrafter"/>
</dbReference>
<dbReference type="EMBL" id="KZ503416">
    <property type="protein sequence ID" value="PKU64473.1"/>
    <property type="molecule type" value="Genomic_DNA"/>
</dbReference>
<evidence type="ECO:0000256" key="5">
    <source>
        <dbReference type="ARBA" id="ARBA00022989"/>
    </source>
</evidence>
<dbReference type="OrthoDB" id="301434at2759"/>
<dbReference type="InterPro" id="IPR000326">
    <property type="entry name" value="PAP2/HPO"/>
</dbReference>
<evidence type="ECO:0000256" key="6">
    <source>
        <dbReference type="ARBA" id="ARBA00023136"/>
    </source>
</evidence>
<dbReference type="PANTHER" id="PTHR14969">
    <property type="entry name" value="SPHINGOSINE-1-PHOSPHATE PHOSPHOHYDROLASE"/>
    <property type="match status" value="1"/>
</dbReference>
<dbReference type="SUPFAM" id="SSF48317">
    <property type="entry name" value="Acid phosphatase/Vanadium-dependent haloperoxidase"/>
    <property type="match status" value="1"/>
</dbReference>
<feature type="transmembrane region" description="Helical" evidence="8">
    <location>
        <begin position="65"/>
        <end position="88"/>
    </location>
</feature>
<evidence type="ECO:0000259" key="9">
    <source>
        <dbReference type="SMART" id="SM00014"/>
    </source>
</evidence>
<evidence type="ECO:0000256" key="1">
    <source>
        <dbReference type="ARBA" id="ARBA00004477"/>
    </source>
</evidence>
<keyword evidence="3" id="KW-0378">Hydrolase</keyword>
<dbReference type="STRING" id="906689.A0A2I0VM68"/>
<keyword evidence="11" id="KW-1185">Reference proteome</keyword>
<protein>
    <recommendedName>
        <fullName evidence="9">Phosphatidic acid phosphatase type 2/haloperoxidase domain-containing protein</fullName>
    </recommendedName>
</protein>
<dbReference type="Pfam" id="PF01569">
    <property type="entry name" value="PAP2"/>
    <property type="match status" value="1"/>
</dbReference>
<organism evidence="10 11">
    <name type="scientific">Dendrobium catenatum</name>
    <dbReference type="NCBI Taxonomy" id="906689"/>
    <lineage>
        <taxon>Eukaryota</taxon>
        <taxon>Viridiplantae</taxon>
        <taxon>Streptophyta</taxon>
        <taxon>Embryophyta</taxon>
        <taxon>Tracheophyta</taxon>
        <taxon>Spermatophyta</taxon>
        <taxon>Magnoliopsida</taxon>
        <taxon>Liliopsida</taxon>
        <taxon>Asparagales</taxon>
        <taxon>Orchidaceae</taxon>
        <taxon>Epidendroideae</taxon>
        <taxon>Malaxideae</taxon>
        <taxon>Dendrobiinae</taxon>
        <taxon>Dendrobium</taxon>
    </lineage>
</organism>
<feature type="transmembrane region" description="Helical" evidence="8">
    <location>
        <begin position="176"/>
        <end position="196"/>
    </location>
</feature>
<evidence type="ECO:0000313" key="11">
    <source>
        <dbReference type="Proteomes" id="UP000233837"/>
    </source>
</evidence>
<evidence type="ECO:0000256" key="7">
    <source>
        <dbReference type="ARBA" id="ARBA00038324"/>
    </source>
</evidence>
<gene>
    <name evidence="10" type="ORF">MA16_Dca008396</name>
</gene>
<dbReference type="GO" id="GO:0005789">
    <property type="term" value="C:endoplasmic reticulum membrane"/>
    <property type="evidence" value="ECO:0007669"/>
    <property type="project" value="UniProtKB-SubCell"/>
</dbReference>
<feature type="transmembrane region" description="Helical" evidence="8">
    <location>
        <begin position="148"/>
        <end position="164"/>
    </location>
</feature>
<evidence type="ECO:0000313" key="10">
    <source>
        <dbReference type="EMBL" id="PKU64473.1"/>
    </source>
</evidence>
<feature type="domain" description="Phosphatidic acid phosphatase type 2/haloperoxidase" evidence="9">
    <location>
        <begin position="95"/>
        <end position="220"/>
    </location>
</feature>
<sequence length="411" mass="45734">MDSGIIPMWQPLCLSGLLGFVVAASLLGITRRFRSIVQPWVVRRVQSDLPLILQIQRWQHRFFDIFFSVVSCLVSVPFYTGFIPILFWSGHSKLARQVALLMAFCDYIGNAIKDAISAPRPSCPPVRRVTATEDEKENAMEYGLPSSHALNTVCLAGYLLHYALTTYGHEMNGFRVLIGFSLVFLLVSLIGLGRIYLGMHSFIDVAAGITMGLVVLAFWLIVHDYIDNFLTSGQNVTSFSAGLSFVLLFAYPTPEAPTPSFEYHTAFIGVAFGLVSGIQQTYLLFHSEDVPRIFSPELSILVFFGRLLAGIPTILIVKFCSKALSKWLLPVICNTLGIPIRSSCYIPALKESDSSKNKSDNKQIGYLQRAISFLPYKTYDVDTGIRFLQYAGLGWSVSDLVPHLFTRLSLS</sequence>
<dbReference type="SMART" id="SM00014">
    <property type="entry name" value="acidPPc"/>
    <property type="match status" value="1"/>
</dbReference>
<keyword evidence="5 8" id="KW-1133">Transmembrane helix</keyword>
<proteinExistence type="inferred from homology"/>
<dbReference type="PANTHER" id="PTHR14969:SF28">
    <property type="entry name" value="DIHYDROSPHINGOSINE 1-PHOSPHATE PHOSPHATASE LCB3-RELATED"/>
    <property type="match status" value="1"/>
</dbReference>
<dbReference type="InterPro" id="IPR036938">
    <property type="entry name" value="PAP2/HPO_sf"/>
</dbReference>
<keyword evidence="4" id="KW-0256">Endoplasmic reticulum</keyword>
<accession>A0A2I0VM68</accession>
<reference evidence="10 11" key="2">
    <citation type="journal article" date="2017" name="Nature">
        <title>The Apostasia genome and the evolution of orchids.</title>
        <authorList>
            <person name="Zhang G.Q."/>
            <person name="Liu K.W."/>
            <person name="Li Z."/>
            <person name="Lohaus R."/>
            <person name="Hsiao Y.Y."/>
            <person name="Niu S.C."/>
            <person name="Wang J.Y."/>
            <person name="Lin Y.C."/>
            <person name="Xu Q."/>
            <person name="Chen L.J."/>
            <person name="Yoshida K."/>
            <person name="Fujiwara S."/>
            <person name="Wang Z.W."/>
            <person name="Zhang Y.Q."/>
            <person name="Mitsuda N."/>
            <person name="Wang M."/>
            <person name="Liu G.H."/>
            <person name="Pecoraro L."/>
            <person name="Huang H.X."/>
            <person name="Xiao X.J."/>
            <person name="Lin M."/>
            <person name="Wu X.Y."/>
            <person name="Wu W.L."/>
            <person name="Chen Y.Y."/>
            <person name="Chang S.B."/>
            <person name="Sakamoto S."/>
            <person name="Ohme-Takagi M."/>
            <person name="Yagi M."/>
            <person name="Zeng S.J."/>
            <person name="Shen C.Y."/>
            <person name="Yeh C.M."/>
            <person name="Luo Y.B."/>
            <person name="Tsai W.C."/>
            <person name="Van de Peer Y."/>
            <person name="Liu Z.J."/>
        </authorList>
    </citation>
    <scope>NUCLEOTIDE SEQUENCE [LARGE SCALE GENOMIC DNA]</scope>
    <source>
        <tissue evidence="10">The whole plant</tissue>
    </source>
</reference>
<comment type="subcellular location">
    <subcellularLocation>
        <location evidence="1">Endoplasmic reticulum membrane</location>
        <topology evidence="1">Multi-pass membrane protein</topology>
    </subcellularLocation>
</comment>
<name>A0A2I0VM68_9ASPA</name>
<feature type="transmembrane region" description="Helical" evidence="8">
    <location>
        <begin position="6"/>
        <end position="29"/>
    </location>
</feature>
<dbReference type="CDD" id="cd03388">
    <property type="entry name" value="PAP2_SPPase1"/>
    <property type="match status" value="1"/>
</dbReference>
<dbReference type="Proteomes" id="UP000233837">
    <property type="component" value="Unassembled WGS sequence"/>
</dbReference>